<evidence type="ECO:0000256" key="1">
    <source>
        <dbReference type="SAM" id="MobiDB-lite"/>
    </source>
</evidence>
<evidence type="ECO:0000313" key="3">
    <source>
        <dbReference type="Proteomes" id="UP001552299"/>
    </source>
</evidence>
<protein>
    <submittedName>
        <fullName evidence="2">Uncharacterized protein</fullName>
    </submittedName>
</protein>
<accession>A0ABD0UV03</accession>
<name>A0ABD0UV03_DENTH</name>
<gene>
    <name evidence="2" type="ORF">M5K25_014157</name>
</gene>
<comment type="caution">
    <text evidence="2">The sequence shown here is derived from an EMBL/GenBank/DDBJ whole genome shotgun (WGS) entry which is preliminary data.</text>
</comment>
<keyword evidence="3" id="KW-1185">Reference proteome</keyword>
<evidence type="ECO:0000313" key="2">
    <source>
        <dbReference type="EMBL" id="KAL0916630.1"/>
    </source>
</evidence>
<sequence length="548" mass="61301">MYILQVFFWQNKRLEKESLITCIMIQKTMESIHVTVEKQDQRNLKAAIRNQAGEIELSTESFSSQPLVSKGNKITARPVKNMIPSNRRTAANRWQSSTKPTATMGHIIPPIFPNEFAAKKDGFGLQAGHARVKAAGGAALGKVGITFGRRLNESAQEQVSYLRRGFSWSSRSRSGACEAEAAYIQVDHRGSRSRVTEHRPCGRSRGVTAMPGGQNNARSKDRRFIHWTGPAGPYGTGSDGTEAEEFHLLYELCKPPDLKELFRKSCSIRAPMAGRKVEVLEGEIGQLKSDCVEKNSVFKKLFSAIHEKIDEKFAIMEEIVRKILEFQIKTASLEARGATNDQGSGGNPNPIRRGKDQEVEIVFSLFSEIDRIYLKSSSVSYQYGSSQSTTIGEDLKEVPGLIRSSEALCRRSDSAERIEVSKTNSGVIFWSLMNRREGNVYRRRGTLDESVSGSFLIKESLNESFWSKMNIVIFANEIGNLMYLDNDDLCKVMAYLRTQFGFTSSISETIKTSPVFLFDQAHGSSNDSPKRIEDNQVSISHKEFVTVN</sequence>
<dbReference type="AlphaFoldDB" id="A0ABD0UV03"/>
<reference evidence="2 3" key="1">
    <citation type="journal article" date="2024" name="Plant Biotechnol. J.">
        <title>Dendrobium thyrsiflorum genome and its molecular insights into genes involved in important horticultural traits.</title>
        <authorList>
            <person name="Chen B."/>
            <person name="Wang J.Y."/>
            <person name="Zheng P.J."/>
            <person name="Li K.L."/>
            <person name="Liang Y.M."/>
            <person name="Chen X.F."/>
            <person name="Zhang C."/>
            <person name="Zhao X."/>
            <person name="He X."/>
            <person name="Zhang G.Q."/>
            <person name="Liu Z.J."/>
            <person name="Xu Q."/>
        </authorList>
    </citation>
    <scope>NUCLEOTIDE SEQUENCE [LARGE SCALE GENOMIC DNA]</scope>
    <source>
        <strain evidence="2">GZMU011</strain>
    </source>
</reference>
<dbReference type="EMBL" id="JANQDX010000011">
    <property type="protein sequence ID" value="KAL0916630.1"/>
    <property type="molecule type" value="Genomic_DNA"/>
</dbReference>
<proteinExistence type="predicted"/>
<feature type="compositionally biased region" description="Basic and acidic residues" evidence="1">
    <location>
        <begin position="189"/>
        <end position="200"/>
    </location>
</feature>
<dbReference type="Proteomes" id="UP001552299">
    <property type="component" value="Unassembled WGS sequence"/>
</dbReference>
<feature type="region of interest" description="Disordered" evidence="1">
    <location>
        <begin position="189"/>
        <end position="221"/>
    </location>
</feature>
<organism evidence="2 3">
    <name type="scientific">Dendrobium thyrsiflorum</name>
    <name type="common">Pinecone-like raceme dendrobium</name>
    <name type="synonym">Orchid</name>
    <dbReference type="NCBI Taxonomy" id="117978"/>
    <lineage>
        <taxon>Eukaryota</taxon>
        <taxon>Viridiplantae</taxon>
        <taxon>Streptophyta</taxon>
        <taxon>Embryophyta</taxon>
        <taxon>Tracheophyta</taxon>
        <taxon>Spermatophyta</taxon>
        <taxon>Magnoliopsida</taxon>
        <taxon>Liliopsida</taxon>
        <taxon>Asparagales</taxon>
        <taxon>Orchidaceae</taxon>
        <taxon>Epidendroideae</taxon>
        <taxon>Malaxideae</taxon>
        <taxon>Dendrobiinae</taxon>
        <taxon>Dendrobium</taxon>
    </lineage>
</organism>